<organism evidence="1 2">
    <name type="scientific">Candidatus Erwinia dacicola</name>
    <dbReference type="NCBI Taxonomy" id="252393"/>
    <lineage>
        <taxon>Bacteria</taxon>
        <taxon>Pseudomonadati</taxon>
        <taxon>Pseudomonadota</taxon>
        <taxon>Gammaproteobacteria</taxon>
        <taxon>Enterobacterales</taxon>
        <taxon>Erwiniaceae</taxon>
        <taxon>Erwinia</taxon>
    </lineage>
</organism>
<sequence>MHPKALLKFDQQTPGLQQHIRALMKGFMVRRLNRSLLRAPNHE</sequence>
<proteinExistence type="predicted"/>
<keyword evidence="2" id="KW-1185">Reference proteome</keyword>
<evidence type="ECO:0000313" key="1">
    <source>
        <dbReference type="EMBL" id="RAP69683.1"/>
    </source>
</evidence>
<comment type="caution">
    <text evidence="1">The sequence shown here is derived from an EMBL/GenBank/DDBJ whole genome shotgun (WGS) entry which is preliminary data.</text>
</comment>
<feature type="non-terminal residue" evidence="1">
    <location>
        <position position="43"/>
    </location>
</feature>
<dbReference type="AlphaFoldDB" id="A0A328TJU3"/>
<dbReference type="EMBL" id="LJAM02000636">
    <property type="protein sequence ID" value="RAP69683.1"/>
    <property type="molecule type" value="Genomic_DNA"/>
</dbReference>
<reference evidence="1" key="1">
    <citation type="submission" date="2018-04" db="EMBL/GenBank/DDBJ databases">
        <title>Genomes of the Obligate Erwinia dacicola and Facultative Enterobacter sp. OLF Endosymbionts of the Olive Fruit fly, Bactrocera oleae.</title>
        <authorList>
            <person name="Estes A.M."/>
            <person name="Hearn D.J."/>
            <person name="Agarwal S."/>
            <person name="Pierson E.A."/>
            <person name="Dunning-Hotopp J.C."/>
        </authorList>
    </citation>
    <scope>NUCLEOTIDE SEQUENCE [LARGE SCALE GENOMIC DNA]</scope>
    <source>
        <strain evidence="1">Oroville</strain>
    </source>
</reference>
<dbReference type="Proteomes" id="UP000244334">
    <property type="component" value="Unassembled WGS sequence"/>
</dbReference>
<evidence type="ECO:0000313" key="2">
    <source>
        <dbReference type="Proteomes" id="UP000244334"/>
    </source>
</evidence>
<accession>A0A328TJU3</accession>
<name>A0A328TJU3_9GAMM</name>
<gene>
    <name evidence="1" type="ORF">ACZ87_03526</name>
</gene>
<protein>
    <submittedName>
        <fullName evidence="1">Uncharacterized protein</fullName>
    </submittedName>
</protein>